<evidence type="ECO:0000313" key="3">
    <source>
        <dbReference type="Proteomes" id="UP000180043"/>
    </source>
</evidence>
<keyword evidence="1" id="KW-0472">Membrane</keyword>
<gene>
    <name evidence="2" type="ORF">BKG82_26685</name>
</gene>
<protein>
    <recommendedName>
        <fullName evidence="4">LPXTG cell wall anchor domain-containing protein</fullName>
    </recommendedName>
</protein>
<evidence type="ECO:0000256" key="1">
    <source>
        <dbReference type="SAM" id="Phobius"/>
    </source>
</evidence>
<dbReference type="EMBL" id="MLIQ01000042">
    <property type="protein sequence ID" value="OHU47244.1"/>
    <property type="molecule type" value="Genomic_DNA"/>
</dbReference>
<feature type="transmembrane region" description="Helical" evidence="1">
    <location>
        <begin position="55"/>
        <end position="77"/>
    </location>
</feature>
<evidence type="ECO:0000313" key="2">
    <source>
        <dbReference type="EMBL" id="OHU47244.1"/>
    </source>
</evidence>
<name>A0A1S1LKX7_MYCCH</name>
<dbReference type="AlphaFoldDB" id="A0A1S1LKX7"/>
<dbReference type="Proteomes" id="UP000180043">
    <property type="component" value="Unassembled WGS sequence"/>
</dbReference>
<evidence type="ECO:0008006" key="4">
    <source>
        <dbReference type="Google" id="ProtNLM"/>
    </source>
</evidence>
<accession>A0A1S1LKX7</accession>
<dbReference type="NCBIfam" id="TIGR01167">
    <property type="entry name" value="LPXTG_anchor"/>
    <property type="match status" value="1"/>
</dbReference>
<organism evidence="2 3">
    <name type="scientific">Mycobacteroides chelonae</name>
    <name type="common">Mycobacterium chelonae</name>
    <dbReference type="NCBI Taxonomy" id="1774"/>
    <lineage>
        <taxon>Bacteria</taxon>
        <taxon>Bacillati</taxon>
        <taxon>Actinomycetota</taxon>
        <taxon>Actinomycetes</taxon>
        <taxon>Mycobacteriales</taxon>
        <taxon>Mycobacteriaceae</taxon>
        <taxon>Mycobacteroides</taxon>
    </lineage>
</organism>
<reference evidence="2 3" key="1">
    <citation type="submission" date="2016-10" db="EMBL/GenBank/DDBJ databases">
        <title>Evaluation of Human, Veterinary and Environmental Mycobacterium chelonae Isolates by Core Genome Phylogenomic Analysis, Targeted Gene Comparison, and Anti-microbial Susceptibility Patterns: A Tale of Mistaken Identities.</title>
        <authorList>
            <person name="Fogelson S.B."/>
            <person name="Camus A.C."/>
            <person name="Lorenz W."/>
            <person name="Vasireddy R."/>
            <person name="Vasireddy S."/>
            <person name="Smith T."/>
            <person name="Brown-Elliott B.A."/>
            <person name="Wallace R.J.Jr."/>
            <person name="Hasan N.A."/>
            <person name="Reischl U."/>
            <person name="Sanchez S."/>
        </authorList>
    </citation>
    <scope>NUCLEOTIDE SEQUENCE [LARGE SCALE GENOMIC DNA]</scope>
    <source>
        <strain evidence="2 3">15515</strain>
    </source>
</reference>
<proteinExistence type="predicted"/>
<keyword evidence="1" id="KW-0812">Transmembrane</keyword>
<sequence length="87" mass="9360">MIGENFDACRTNSVEVLAHSGHEGSHGGSGWLSELLHSAVRGFGWGVGRDAGDSAFHLLGIGGVIVLALALGVALWWRRKKRRHDSR</sequence>
<keyword evidence="1" id="KW-1133">Transmembrane helix</keyword>
<comment type="caution">
    <text evidence="2">The sequence shown here is derived from an EMBL/GenBank/DDBJ whole genome shotgun (WGS) entry which is preliminary data.</text>
</comment>